<evidence type="ECO:0000313" key="1">
    <source>
        <dbReference type="EMBL" id="KAB7503243.1"/>
    </source>
</evidence>
<dbReference type="Gene3D" id="3.40.50.720">
    <property type="entry name" value="NAD(P)-binding Rossmann-like Domain"/>
    <property type="match status" value="2"/>
</dbReference>
<dbReference type="PANTHER" id="PTHR43205">
    <property type="entry name" value="PROSTAGLANDIN REDUCTASE"/>
    <property type="match status" value="1"/>
</dbReference>
<dbReference type="PANTHER" id="PTHR43205:SF7">
    <property type="entry name" value="PROSTAGLANDIN REDUCTASE 1"/>
    <property type="match status" value="1"/>
</dbReference>
<gene>
    <name evidence="1" type="primary">PTGR1</name>
    <name evidence="1" type="ORF">Anas_01579</name>
</gene>
<dbReference type="SUPFAM" id="SSF50129">
    <property type="entry name" value="GroES-like"/>
    <property type="match status" value="1"/>
</dbReference>
<dbReference type="InterPro" id="IPR036291">
    <property type="entry name" value="NAD(P)-bd_dom_sf"/>
</dbReference>
<accession>A0A5N5T9C6</accession>
<name>A0A5N5T9C6_9CRUS</name>
<proteinExistence type="predicted"/>
<dbReference type="InterPro" id="IPR045010">
    <property type="entry name" value="MDR_fam"/>
</dbReference>
<evidence type="ECO:0000313" key="2">
    <source>
        <dbReference type="Proteomes" id="UP000326759"/>
    </source>
</evidence>
<comment type="caution">
    <text evidence="1">The sequence shown here is derived from an EMBL/GenBank/DDBJ whole genome shotgun (WGS) entry which is preliminary data.</text>
</comment>
<dbReference type="EMBL" id="SEYY01005592">
    <property type="protein sequence ID" value="KAB7503243.1"/>
    <property type="molecule type" value="Genomic_DNA"/>
</dbReference>
<keyword evidence="2" id="KW-1185">Reference proteome</keyword>
<sequence length="205" mass="22944">MLHPGKWRLEVPHSLDERKGGRKNPQRPIPYMRVPDLGSLSRSITLGALGMPGLTAYYGLLDICQPKKGETVLVNSAGGAVGSLVCQIAKIKGCTVIAFAGSEEKISWLKNELHLDHIDFKSAKSPLVDAFILKKDLKIQGFHAFRWYIRWWNDTSTGGFHQMKQWIQEGKIKCRETKTKGFENMPRALLGIFKGENIGKAIVEV</sequence>
<dbReference type="GO" id="GO:0006693">
    <property type="term" value="P:prostaglandin metabolic process"/>
    <property type="evidence" value="ECO:0007669"/>
    <property type="project" value="TreeGrafter"/>
</dbReference>
<dbReference type="Proteomes" id="UP000326759">
    <property type="component" value="Unassembled WGS sequence"/>
</dbReference>
<organism evidence="1 2">
    <name type="scientific">Armadillidium nasatum</name>
    <dbReference type="NCBI Taxonomy" id="96803"/>
    <lineage>
        <taxon>Eukaryota</taxon>
        <taxon>Metazoa</taxon>
        <taxon>Ecdysozoa</taxon>
        <taxon>Arthropoda</taxon>
        <taxon>Crustacea</taxon>
        <taxon>Multicrustacea</taxon>
        <taxon>Malacostraca</taxon>
        <taxon>Eumalacostraca</taxon>
        <taxon>Peracarida</taxon>
        <taxon>Isopoda</taxon>
        <taxon>Oniscidea</taxon>
        <taxon>Crinocheta</taxon>
        <taxon>Armadillidiidae</taxon>
        <taxon>Armadillidium</taxon>
    </lineage>
</organism>
<protein>
    <submittedName>
        <fullName evidence="1">Prostaglandin reductase 1</fullName>
    </submittedName>
</protein>
<dbReference type="Gene3D" id="3.90.180.10">
    <property type="entry name" value="Medium-chain alcohol dehydrogenases, catalytic domain"/>
    <property type="match status" value="1"/>
</dbReference>
<dbReference type="OrthoDB" id="809632at2759"/>
<dbReference type="GO" id="GO:0047522">
    <property type="term" value="F:15-oxoprostaglandin 13-reductase [NAD(P)+] activity"/>
    <property type="evidence" value="ECO:0007669"/>
    <property type="project" value="TreeGrafter"/>
</dbReference>
<reference evidence="1 2" key="1">
    <citation type="journal article" date="2019" name="PLoS Biol.">
        <title>Sex chromosomes control vertical transmission of feminizing Wolbachia symbionts in an isopod.</title>
        <authorList>
            <person name="Becking T."/>
            <person name="Chebbi M.A."/>
            <person name="Giraud I."/>
            <person name="Moumen B."/>
            <person name="Laverre T."/>
            <person name="Caubet Y."/>
            <person name="Peccoud J."/>
            <person name="Gilbert C."/>
            <person name="Cordaux R."/>
        </authorList>
    </citation>
    <scope>NUCLEOTIDE SEQUENCE [LARGE SCALE GENOMIC DNA]</scope>
    <source>
        <strain evidence="1">ANa2</strain>
        <tissue evidence="1">Whole body excluding digestive tract and cuticle</tissue>
    </source>
</reference>
<dbReference type="InterPro" id="IPR011032">
    <property type="entry name" value="GroES-like_sf"/>
</dbReference>
<dbReference type="AlphaFoldDB" id="A0A5N5T9C6"/>
<dbReference type="SUPFAM" id="SSF51735">
    <property type="entry name" value="NAD(P)-binding Rossmann-fold domains"/>
    <property type="match status" value="1"/>
</dbReference>